<comment type="catalytic activity">
    <reaction evidence="9">
        <text>indole-3-pyruvate + NADPH + O2 + H(+) = (indol-3-yl)acetate + CO2 + NADP(+) + H2O</text>
        <dbReference type="Rhea" id="RHEA:34331"/>
        <dbReference type="ChEBI" id="CHEBI:15377"/>
        <dbReference type="ChEBI" id="CHEBI:15378"/>
        <dbReference type="ChEBI" id="CHEBI:15379"/>
        <dbReference type="ChEBI" id="CHEBI:16526"/>
        <dbReference type="ChEBI" id="CHEBI:17640"/>
        <dbReference type="ChEBI" id="CHEBI:30854"/>
        <dbReference type="ChEBI" id="CHEBI:57783"/>
        <dbReference type="ChEBI" id="CHEBI:58349"/>
        <dbReference type="EC" id="1.14.13.168"/>
    </reaction>
</comment>
<evidence type="ECO:0000256" key="7">
    <source>
        <dbReference type="ARBA" id="ARBA00023033"/>
    </source>
</evidence>
<dbReference type="GO" id="GO:0004499">
    <property type="term" value="F:N,N-dimethylaniline monooxygenase activity"/>
    <property type="evidence" value="ECO:0007669"/>
    <property type="project" value="InterPro"/>
</dbReference>
<comment type="caution">
    <text evidence="10">The sequence shown here is derived from an EMBL/GenBank/DDBJ whole genome shotgun (WGS) entry which is preliminary data.</text>
</comment>
<dbReference type="AlphaFoldDB" id="A0AA38FV63"/>
<keyword evidence="3" id="KW-0285">Flavoprotein</keyword>
<dbReference type="GO" id="GO:0050660">
    <property type="term" value="F:flavin adenine dinucleotide binding"/>
    <property type="evidence" value="ECO:0007669"/>
    <property type="project" value="InterPro"/>
</dbReference>
<dbReference type="GO" id="GO:0050661">
    <property type="term" value="F:NADP binding"/>
    <property type="evidence" value="ECO:0007669"/>
    <property type="project" value="InterPro"/>
</dbReference>
<keyword evidence="7" id="KW-0503">Monooxygenase</keyword>
<dbReference type="Proteomes" id="UP000824469">
    <property type="component" value="Unassembled WGS sequence"/>
</dbReference>
<evidence type="ECO:0000313" key="11">
    <source>
        <dbReference type="Proteomes" id="UP000824469"/>
    </source>
</evidence>
<gene>
    <name evidence="10" type="ORF">KI387_026116</name>
</gene>
<evidence type="ECO:0000256" key="3">
    <source>
        <dbReference type="ARBA" id="ARBA00022630"/>
    </source>
</evidence>
<proteinExistence type="inferred from homology"/>
<organism evidence="10 11">
    <name type="scientific">Taxus chinensis</name>
    <name type="common">Chinese yew</name>
    <name type="synonym">Taxus wallichiana var. chinensis</name>
    <dbReference type="NCBI Taxonomy" id="29808"/>
    <lineage>
        <taxon>Eukaryota</taxon>
        <taxon>Viridiplantae</taxon>
        <taxon>Streptophyta</taxon>
        <taxon>Embryophyta</taxon>
        <taxon>Tracheophyta</taxon>
        <taxon>Spermatophyta</taxon>
        <taxon>Pinopsida</taxon>
        <taxon>Pinidae</taxon>
        <taxon>Conifers II</taxon>
        <taxon>Cupressales</taxon>
        <taxon>Taxaceae</taxon>
        <taxon>Taxus</taxon>
    </lineage>
</organism>
<dbReference type="FunFam" id="3.50.50.60:FF:000100">
    <property type="entry name" value="Flavin-containing monooxygenase"/>
    <property type="match status" value="1"/>
</dbReference>
<dbReference type="Pfam" id="PF00743">
    <property type="entry name" value="FMO-like"/>
    <property type="match status" value="1"/>
</dbReference>
<sequence length="407" mass="45485">RAKMEQDKSSCAFETDGAIIVGAGPSGMAVAACLKKVGVCSIVLERESCVASLWKRRTYDRLKLHISKNFCELPFMEFPSEFPTFVGRDQFVEYLEEYAKRFSIQPRFCQSVESATFSRETGKWRVITMCSLEKLEKIYSGRFLVVATGENNEKFVPDLPGIETFEGSVIHSSEYKSGEGFKDKKVLVVGCGNSGMEIALDLLHKDARPSIVVRSPLHILPQKILGLSTFSVLTCLMNYFSLRTVDRLLLLYSRLSLGDTSAFGIARPVQGPLELKRKIGKTPVLDVGTMAKIRTGDIKISPNIKRVMALNVEFEDNRVERFDAIILATGYRSGVMRWLKEEGDFFSDNGFPREAFPNNWKGKNGLYAVGMGRRGLLGTSIDAQLIAQDILQVYNSSCSLFDHCLTK</sequence>
<evidence type="ECO:0000256" key="6">
    <source>
        <dbReference type="ARBA" id="ARBA00023002"/>
    </source>
</evidence>
<comment type="similarity">
    <text evidence="2">Belongs to the FMO family.</text>
</comment>
<dbReference type="OMA" id="PRFCQSV"/>
<keyword evidence="11" id="KW-1185">Reference proteome</keyword>
<comment type="cofactor">
    <cofactor evidence="1">
        <name>FAD</name>
        <dbReference type="ChEBI" id="CHEBI:57692"/>
    </cofactor>
</comment>
<keyword evidence="4" id="KW-0274">FAD</keyword>
<dbReference type="EC" id="1.14.13.168" evidence="8"/>
<dbReference type="GO" id="GO:0103075">
    <property type="term" value="F:indole-3-pyruvate monooxygenase activity"/>
    <property type="evidence" value="ECO:0007669"/>
    <property type="project" value="UniProtKB-EC"/>
</dbReference>
<evidence type="ECO:0000256" key="4">
    <source>
        <dbReference type="ARBA" id="ARBA00022827"/>
    </source>
</evidence>
<dbReference type="PRINTS" id="PR00368">
    <property type="entry name" value="FADPNR"/>
</dbReference>
<dbReference type="InterPro" id="IPR050982">
    <property type="entry name" value="Auxin_biosynth/cation_transpt"/>
</dbReference>
<evidence type="ECO:0000256" key="9">
    <source>
        <dbReference type="ARBA" id="ARBA00047707"/>
    </source>
</evidence>
<evidence type="ECO:0000313" key="10">
    <source>
        <dbReference type="EMBL" id="KAH9311081.1"/>
    </source>
</evidence>
<keyword evidence="5" id="KW-0521">NADP</keyword>
<feature type="non-terminal residue" evidence="10">
    <location>
        <position position="407"/>
    </location>
</feature>
<dbReference type="EMBL" id="JAHRHJ020000006">
    <property type="protein sequence ID" value="KAH9311081.1"/>
    <property type="molecule type" value="Genomic_DNA"/>
</dbReference>
<evidence type="ECO:0000256" key="8">
    <source>
        <dbReference type="ARBA" id="ARBA00039148"/>
    </source>
</evidence>
<keyword evidence="6" id="KW-0560">Oxidoreductase</keyword>
<accession>A0AA38FV63</accession>
<dbReference type="InterPro" id="IPR020946">
    <property type="entry name" value="Flavin_mOase-like"/>
</dbReference>
<dbReference type="InterPro" id="IPR036188">
    <property type="entry name" value="FAD/NAD-bd_sf"/>
</dbReference>
<dbReference type="SUPFAM" id="SSF51905">
    <property type="entry name" value="FAD/NAD(P)-binding domain"/>
    <property type="match status" value="2"/>
</dbReference>
<protein>
    <recommendedName>
        <fullName evidence="8">indole-3-pyruvate monooxygenase</fullName>
        <ecNumber evidence="8">1.14.13.168</ecNumber>
    </recommendedName>
</protein>
<evidence type="ECO:0000256" key="1">
    <source>
        <dbReference type="ARBA" id="ARBA00001974"/>
    </source>
</evidence>
<evidence type="ECO:0000256" key="5">
    <source>
        <dbReference type="ARBA" id="ARBA00022857"/>
    </source>
</evidence>
<dbReference type="Gene3D" id="3.50.50.60">
    <property type="entry name" value="FAD/NAD(P)-binding domain"/>
    <property type="match status" value="1"/>
</dbReference>
<dbReference type="PANTHER" id="PTHR43539">
    <property type="entry name" value="FLAVIN-BINDING MONOOXYGENASE-LIKE PROTEIN (AFU_ORTHOLOGUE AFUA_4G09220)"/>
    <property type="match status" value="1"/>
</dbReference>
<evidence type="ECO:0000256" key="2">
    <source>
        <dbReference type="ARBA" id="ARBA00009183"/>
    </source>
</evidence>
<dbReference type="PRINTS" id="PR00469">
    <property type="entry name" value="PNDRDTASEII"/>
</dbReference>
<reference evidence="10 11" key="1">
    <citation type="journal article" date="2021" name="Nat. Plants">
        <title>The Taxus genome provides insights into paclitaxel biosynthesis.</title>
        <authorList>
            <person name="Xiong X."/>
            <person name="Gou J."/>
            <person name="Liao Q."/>
            <person name="Li Y."/>
            <person name="Zhou Q."/>
            <person name="Bi G."/>
            <person name="Li C."/>
            <person name="Du R."/>
            <person name="Wang X."/>
            <person name="Sun T."/>
            <person name="Guo L."/>
            <person name="Liang H."/>
            <person name="Lu P."/>
            <person name="Wu Y."/>
            <person name="Zhang Z."/>
            <person name="Ro D.K."/>
            <person name="Shang Y."/>
            <person name="Huang S."/>
            <person name="Yan J."/>
        </authorList>
    </citation>
    <scope>NUCLEOTIDE SEQUENCE [LARGE SCALE GENOMIC DNA]</scope>
    <source>
        <strain evidence="10">Ta-2019</strain>
    </source>
</reference>
<dbReference type="PANTHER" id="PTHR43539:SF9">
    <property type="entry name" value="INDOLE-3-PYRUVATE MONOOXYGENASE YUCCA11-RELATED"/>
    <property type="match status" value="1"/>
</dbReference>
<name>A0AA38FV63_TAXCH</name>